<accession>A0A7S0HLW8</accession>
<dbReference type="PROSITE" id="PS50206">
    <property type="entry name" value="RHODANESE_3"/>
    <property type="match status" value="1"/>
</dbReference>
<sequence>MGGCCSSGKPVPPGNKPTVNPGAADPVVMTVKDLKTDPSTVPVADVNQLKEQLAKPGCKIVDFRAGKDFEIAPLLPGAISIPSGPDTCVNNVYNAVKDGTLPQDKDTPIITHCSIGRRGSMACAALIDLGYTNVINGSTLENLEEALGI</sequence>
<evidence type="ECO:0000256" key="1">
    <source>
        <dbReference type="SAM" id="MobiDB-lite"/>
    </source>
</evidence>
<dbReference type="AlphaFoldDB" id="A0A7S0HLW8"/>
<reference evidence="3" key="1">
    <citation type="submission" date="2021-01" db="EMBL/GenBank/DDBJ databases">
        <authorList>
            <person name="Corre E."/>
            <person name="Pelletier E."/>
            <person name="Niang G."/>
            <person name="Scheremetjew M."/>
            <person name="Finn R."/>
            <person name="Kale V."/>
            <person name="Holt S."/>
            <person name="Cochrane G."/>
            <person name="Meng A."/>
            <person name="Brown T."/>
            <person name="Cohen L."/>
        </authorList>
    </citation>
    <scope>NUCLEOTIDE SEQUENCE</scope>
    <source>
        <strain evidence="3">CCMP325</strain>
    </source>
</reference>
<dbReference type="EMBL" id="HBEO01020193">
    <property type="protein sequence ID" value="CAD8489959.1"/>
    <property type="molecule type" value="Transcribed_RNA"/>
</dbReference>
<protein>
    <recommendedName>
        <fullName evidence="2">Rhodanese domain-containing protein</fullName>
    </recommendedName>
</protein>
<feature type="region of interest" description="Disordered" evidence="1">
    <location>
        <begin position="1"/>
        <end position="24"/>
    </location>
</feature>
<dbReference type="SUPFAM" id="SSF52821">
    <property type="entry name" value="Rhodanese/Cell cycle control phosphatase"/>
    <property type="match status" value="1"/>
</dbReference>
<dbReference type="Pfam" id="PF00581">
    <property type="entry name" value="Rhodanese"/>
    <property type="match status" value="1"/>
</dbReference>
<dbReference type="SMART" id="SM00450">
    <property type="entry name" value="RHOD"/>
    <property type="match status" value="1"/>
</dbReference>
<dbReference type="InterPro" id="IPR036873">
    <property type="entry name" value="Rhodanese-like_dom_sf"/>
</dbReference>
<dbReference type="CDD" id="cd00158">
    <property type="entry name" value="RHOD"/>
    <property type="match status" value="1"/>
</dbReference>
<dbReference type="Gene3D" id="3.40.250.10">
    <property type="entry name" value="Rhodanese-like domain"/>
    <property type="match status" value="1"/>
</dbReference>
<feature type="domain" description="Rhodanese" evidence="2">
    <location>
        <begin position="54"/>
        <end position="142"/>
    </location>
</feature>
<name>A0A7S0HLW8_9CRYP</name>
<dbReference type="InterPro" id="IPR001763">
    <property type="entry name" value="Rhodanese-like_dom"/>
</dbReference>
<organism evidence="3">
    <name type="scientific">Hanusia phi</name>
    <dbReference type="NCBI Taxonomy" id="3032"/>
    <lineage>
        <taxon>Eukaryota</taxon>
        <taxon>Cryptophyceae</taxon>
        <taxon>Pyrenomonadales</taxon>
        <taxon>Geminigeraceae</taxon>
        <taxon>Hanusia</taxon>
    </lineage>
</organism>
<evidence type="ECO:0000313" key="3">
    <source>
        <dbReference type="EMBL" id="CAD8489959.1"/>
    </source>
</evidence>
<proteinExistence type="predicted"/>
<gene>
    <name evidence="3" type="ORF">HPHI1048_LOCUS13652</name>
</gene>
<evidence type="ECO:0000259" key="2">
    <source>
        <dbReference type="PROSITE" id="PS50206"/>
    </source>
</evidence>